<dbReference type="OrthoDB" id="1115882at2"/>
<evidence type="ECO:0000313" key="4">
    <source>
        <dbReference type="Proteomes" id="UP000004095"/>
    </source>
</evidence>
<dbReference type="eggNOG" id="COG3595">
    <property type="taxonomic scope" value="Bacteria"/>
</dbReference>
<feature type="chain" id="PRO_5002642533" description="DUF4097 domain-containing protein" evidence="1">
    <location>
        <begin position="22"/>
        <end position="260"/>
    </location>
</feature>
<gene>
    <name evidence="3" type="ORF">M23134_03703</name>
</gene>
<organism evidence="3 4">
    <name type="scientific">Microscilla marina ATCC 23134</name>
    <dbReference type="NCBI Taxonomy" id="313606"/>
    <lineage>
        <taxon>Bacteria</taxon>
        <taxon>Pseudomonadati</taxon>
        <taxon>Bacteroidota</taxon>
        <taxon>Cytophagia</taxon>
        <taxon>Cytophagales</taxon>
        <taxon>Microscillaceae</taxon>
        <taxon>Microscilla</taxon>
    </lineage>
</organism>
<dbReference type="RefSeq" id="WP_002703748.1">
    <property type="nucleotide sequence ID" value="NZ_AAWS01000057.1"/>
</dbReference>
<dbReference type="InterPro" id="IPR025164">
    <property type="entry name" value="Toastrack_DUF4097"/>
</dbReference>
<name>A1ZXB5_MICM2</name>
<reference evidence="3 4" key="1">
    <citation type="submission" date="2007-01" db="EMBL/GenBank/DDBJ databases">
        <authorList>
            <person name="Haygood M."/>
            <person name="Podell S."/>
            <person name="Anderson C."/>
            <person name="Hopkinson B."/>
            <person name="Roe K."/>
            <person name="Barbeau K."/>
            <person name="Gaasterland T."/>
            <person name="Ferriera S."/>
            <person name="Johnson J."/>
            <person name="Kravitz S."/>
            <person name="Beeson K."/>
            <person name="Sutton G."/>
            <person name="Rogers Y.-H."/>
            <person name="Friedman R."/>
            <person name="Frazier M."/>
            <person name="Venter J.C."/>
        </authorList>
    </citation>
    <scope>NUCLEOTIDE SEQUENCE [LARGE SCALE GENOMIC DNA]</scope>
    <source>
        <strain evidence="3 4">ATCC 23134</strain>
    </source>
</reference>
<evidence type="ECO:0000259" key="2">
    <source>
        <dbReference type="Pfam" id="PF13349"/>
    </source>
</evidence>
<dbReference type="Pfam" id="PF13349">
    <property type="entry name" value="DUF4097"/>
    <property type="match status" value="1"/>
</dbReference>
<accession>A1ZXB5</accession>
<dbReference type="Proteomes" id="UP000004095">
    <property type="component" value="Unassembled WGS sequence"/>
</dbReference>
<comment type="caution">
    <text evidence="3">The sequence shown here is derived from an EMBL/GenBank/DDBJ whole genome shotgun (WGS) entry which is preliminary data.</text>
</comment>
<dbReference type="AlphaFoldDB" id="A1ZXB5"/>
<keyword evidence="4" id="KW-1185">Reference proteome</keyword>
<evidence type="ECO:0000313" key="3">
    <source>
        <dbReference type="EMBL" id="EAY24989.1"/>
    </source>
</evidence>
<evidence type="ECO:0000256" key="1">
    <source>
        <dbReference type="SAM" id="SignalP"/>
    </source>
</evidence>
<proteinExistence type="predicted"/>
<keyword evidence="1" id="KW-0732">Signal</keyword>
<feature type="domain" description="DUF4097" evidence="2">
    <location>
        <begin position="138"/>
        <end position="237"/>
    </location>
</feature>
<protein>
    <recommendedName>
        <fullName evidence="2">DUF4097 domain-containing protein</fullName>
    </recommendedName>
</protein>
<dbReference type="EMBL" id="AAWS01000057">
    <property type="protein sequence ID" value="EAY24989.1"/>
    <property type="molecule type" value="Genomic_DNA"/>
</dbReference>
<sequence length="260" mass="28919">MYKVKTVIILGILALVCQAQAQEVKEKKMAFDGARSVYLHLSLGNSITVKGWNKNEVYVKTSVEINGGKLNKALSMSYEKLGDEIVIKSKLDYDLLKKGKKEDCSDNYHNYSSSVNGERFYTCYKITHEIMMPRNAALRVKTINNKINLESLTGNLKINTVNGSINMTAQSIQPSQALKFNTVNGKIDLTVPASANTQVKMSTVNGRIYSHFEVPQKTKNGMRRIGGNRYNQRVKLTLGDGAASTVLSTVNGRIYLRKGK</sequence>
<feature type="signal peptide" evidence="1">
    <location>
        <begin position="1"/>
        <end position="21"/>
    </location>
</feature>